<feature type="region of interest" description="Disordered" evidence="1">
    <location>
        <begin position="328"/>
        <end position="411"/>
    </location>
</feature>
<feature type="region of interest" description="Disordered" evidence="1">
    <location>
        <begin position="259"/>
        <end position="285"/>
    </location>
</feature>
<evidence type="ECO:0000256" key="2">
    <source>
        <dbReference type="SAM" id="SignalP"/>
    </source>
</evidence>
<organism evidence="3 4">
    <name type="scientific">Tetradesmus obliquus</name>
    <name type="common">Green alga</name>
    <name type="synonym">Acutodesmus obliquus</name>
    <dbReference type="NCBI Taxonomy" id="3088"/>
    <lineage>
        <taxon>Eukaryota</taxon>
        <taxon>Viridiplantae</taxon>
        <taxon>Chlorophyta</taxon>
        <taxon>core chlorophytes</taxon>
        <taxon>Chlorophyceae</taxon>
        <taxon>CS clade</taxon>
        <taxon>Sphaeropleales</taxon>
        <taxon>Scenedesmaceae</taxon>
        <taxon>Tetradesmus</taxon>
    </lineage>
</organism>
<dbReference type="PANTHER" id="PTHR36896:SF2">
    <property type="entry name" value="OS01G0729500 PROTEIN"/>
    <property type="match status" value="1"/>
</dbReference>
<keyword evidence="4" id="KW-1185">Reference proteome</keyword>
<feature type="compositionally biased region" description="Gly residues" evidence="1">
    <location>
        <begin position="364"/>
        <end position="411"/>
    </location>
</feature>
<protein>
    <submittedName>
        <fullName evidence="3">Uncharacterized protein</fullName>
    </submittedName>
</protein>
<evidence type="ECO:0000256" key="1">
    <source>
        <dbReference type="SAM" id="MobiDB-lite"/>
    </source>
</evidence>
<gene>
    <name evidence="3" type="ORF">OEZ85_013030</name>
</gene>
<proteinExistence type="predicted"/>
<keyword evidence="2" id="KW-0732">Signal</keyword>
<name>A0ABY8U4F4_TETOB</name>
<feature type="chain" id="PRO_5046566300" evidence="2">
    <location>
        <begin position="24"/>
        <end position="492"/>
    </location>
</feature>
<dbReference type="EMBL" id="CP126214">
    <property type="protein sequence ID" value="WIA16331.1"/>
    <property type="molecule type" value="Genomic_DNA"/>
</dbReference>
<evidence type="ECO:0000313" key="3">
    <source>
        <dbReference type="EMBL" id="WIA16331.1"/>
    </source>
</evidence>
<dbReference type="Proteomes" id="UP001244341">
    <property type="component" value="Chromosome 7b"/>
</dbReference>
<reference evidence="3 4" key="1">
    <citation type="submission" date="2023-05" db="EMBL/GenBank/DDBJ databases">
        <title>A 100% complete, gapless, phased diploid assembly of the Scenedesmus obliquus UTEX 3031 genome.</title>
        <authorList>
            <person name="Biondi T.C."/>
            <person name="Hanschen E.R."/>
            <person name="Kwon T."/>
            <person name="Eng W."/>
            <person name="Kruse C.P.S."/>
            <person name="Koehler S.I."/>
            <person name="Kunde Y."/>
            <person name="Gleasner C.D."/>
            <person name="You Mak K.T."/>
            <person name="Polle J."/>
            <person name="Hovde B.T."/>
            <person name="Starkenburg S.R."/>
        </authorList>
    </citation>
    <scope>NUCLEOTIDE SEQUENCE [LARGE SCALE GENOMIC DNA]</scope>
    <source>
        <strain evidence="3 4">DOE0152z</strain>
    </source>
</reference>
<accession>A0ABY8U4F4</accession>
<evidence type="ECO:0000313" key="4">
    <source>
        <dbReference type="Proteomes" id="UP001244341"/>
    </source>
</evidence>
<dbReference type="PANTHER" id="PTHR36896">
    <property type="entry name" value="OS01G0729500 PROTEIN"/>
    <property type="match status" value="1"/>
</dbReference>
<sequence>MGRVIRVMLVACMAGLASYSAMAEPAPRSIRIADDAGSLAKKKPAKAPASCADNKDKHDCVKLGSQEGDCAWCEGQYMPASCMSAMAAKYLPETVAKCKLPKEHKDDAVVVDAATNKKKKPAKAPASCADNKDKHDCVKLGSQEGDCAWCEGQYMPASCMSAMAAKYLPETVAKCKLPKEHKEQAVADAAANKKHKPAKAPASCADNKDKHDCVKLGSQEGDCAWCEGQYMPASCMSAMAAKYLPETVAKCKLPKEHKAVSAESSDDDDKPKAKAPTSCGDNKEKEDCLDLGAQEGDCAWCKGDFMPPSCVGVDAAKWIPETVAHCKVPKGKKGADVTDTVTKMKSDSGDDDDDDDKKDEGKGGDWPSGGGDWPSGGGDWPSGGGSSGGGGDYPYGPGGGSSGGGGDYPYGPGGGSGGGKAGGKGCKELKSRHKCMKGSKSEGACAWCEKSFVVMSGGCVPESMVKWLPKMVADCEVGKDRRKKKDDAVAVA</sequence>
<feature type="signal peptide" evidence="2">
    <location>
        <begin position="1"/>
        <end position="23"/>
    </location>
</feature>